<evidence type="ECO:0000256" key="2">
    <source>
        <dbReference type="ARBA" id="ARBA00022840"/>
    </source>
</evidence>
<evidence type="ECO:0000256" key="1">
    <source>
        <dbReference type="ARBA" id="ARBA00022741"/>
    </source>
</evidence>
<dbReference type="SUPFAM" id="SSF52540">
    <property type="entry name" value="P-loop containing nucleoside triphosphate hydrolases"/>
    <property type="match status" value="1"/>
</dbReference>
<dbReference type="Pfam" id="PF19568">
    <property type="entry name" value="Spore_III_AA"/>
    <property type="match status" value="1"/>
</dbReference>
<dbReference type="Gramene" id="Manes.15G091200.1.v8.1">
    <property type="protein sequence ID" value="Manes.15G091200.1.v8.1.CDS"/>
    <property type="gene ID" value="Manes.15G091200.v8.1"/>
</dbReference>
<dbReference type="OrthoDB" id="26838at2759"/>
<keyword evidence="1" id="KW-0547">Nucleotide-binding</keyword>
<accession>A0A2C9UFF1</accession>
<keyword evidence="2" id="KW-0067">ATP-binding</keyword>
<dbReference type="PANTHER" id="PTHR20953:SF3">
    <property type="entry name" value="P-LOOP CONTAINING NUCLEOSIDE TRIPHOSPHATE HYDROLASES SUPERFAMILY PROTEIN"/>
    <property type="match status" value="1"/>
</dbReference>
<dbReference type="InterPro" id="IPR034081">
    <property type="entry name" value="R3H_AAA"/>
</dbReference>
<feature type="domain" description="AAA+ ATPase" evidence="3">
    <location>
        <begin position="206"/>
        <end position="337"/>
    </location>
</feature>
<dbReference type="PANTHER" id="PTHR20953">
    <property type="entry name" value="KINASE-RELATED"/>
    <property type="match status" value="1"/>
</dbReference>
<sequence length="673" mass="73927">MLIHFTEGTSSALFSRQTQMLRFFSLLQIPQIPLLTQFPHQASLSKFPFRAIHFSPNSFDQRVVPKKLCGYFSFSNSAVSSSPHDDFDVELGRLLALLPEEMRRRVSEHPELHDLVEVVMDVGRRPLARFPSGDFVLSDCPITLQDLEHATSQVGDFAIDNRAGISRTLHRISAIRNRKHQIIGLTCRVGRAIPGSASLLRDLVQVGASILLIGPPGVGKTTIIREIARMLANDYKKRVMIVDTSNEIGGDGDIPHEGIGNARRMQVPNSDMQHKVLIEAVENHMPQVIIIDEIGTKLEAMAASTIAQRGIQLVATAHGVTIENLIVNPSLEMLVGGIQSVTLGDEEANRRGVQKTVLERKGPSTFSCAVEIISKNELRVHRSLESTVDAILSGRPPTFEVRKMNSQGLKETVQVEPSIDSSVENRDAISFEDLRMKDERIASNGFISASPLSEGENSLKDETTIRLYVYGILEASVIQVINQLKMDTAVQLTDNISEADALLALQSKLKKNSGIQAAAKSHDIPIYVTKTSSLVQITKVIKELASDCANGLKDSGSEESAKSSEKTDALEEARIAVEQVVIARGESIELLPRSSHIISLQMDFIQKYKLQSEKIGREPDVRLRILPYQARLDEGRKSSETVGTGSSFDDFLGTSGELNGSLNIVGRLPLLPD</sequence>
<dbReference type="OMA" id="ILMLGRP"/>
<dbReference type="InterPro" id="IPR027417">
    <property type="entry name" value="P-loop_NTPase"/>
</dbReference>
<dbReference type="GO" id="GO:0005524">
    <property type="term" value="F:ATP binding"/>
    <property type="evidence" value="ECO:0007669"/>
    <property type="project" value="UniProtKB-KW"/>
</dbReference>
<dbReference type="CDD" id="cd02645">
    <property type="entry name" value="R3H_AAA"/>
    <property type="match status" value="1"/>
</dbReference>
<keyword evidence="5" id="KW-1185">Reference proteome</keyword>
<organism evidence="4 5">
    <name type="scientific">Manihot esculenta</name>
    <name type="common">Cassava</name>
    <name type="synonym">Jatropha manihot</name>
    <dbReference type="NCBI Taxonomy" id="3983"/>
    <lineage>
        <taxon>Eukaryota</taxon>
        <taxon>Viridiplantae</taxon>
        <taxon>Streptophyta</taxon>
        <taxon>Embryophyta</taxon>
        <taxon>Tracheophyta</taxon>
        <taxon>Spermatophyta</taxon>
        <taxon>Magnoliopsida</taxon>
        <taxon>eudicotyledons</taxon>
        <taxon>Gunneridae</taxon>
        <taxon>Pentapetalae</taxon>
        <taxon>rosids</taxon>
        <taxon>fabids</taxon>
        <taxon>Malpighiales</taxon>
        <taxon>Euphorbiaceae</taxon>
        <taxon>Crotonoideae</taxon>
        <taxon>Manihoteae</taxon>
        <taxon>Manihot</taxon>
    </lineage>
</organism>
<evidence type="ECO:0000259" key="3">
    <source>
        <dbReference type="SMART" id="SM00382"/>
    </source>
</evidence>
<dbReference type="InterPro" id="IPR003593">
    <property type="entry name" value="AAA+_ATPase"/>
</dbReference>
<dbReference type="FunFam" id="3.40.50.300:FF:001088">
    <property type="entry name" value="uncharacterized protein ycf45 isoform X2"/>
    <property type="match status" value="1"/>
</dbReference>
<dbReference type="CDD" id="cd00009">
    <property type="entry name" value="AAA"/>
    <property type="match status" value="1"/>
</dbReference>
<evidence type="ECO:0000313" key="4">
    <source>
        <dbReference type="EMBL" id="OAY28740.1"/>
    </source>
</evidence>
<dbReference type="AlphaFoldDB" id="A0A2C9UFF1"/>
<proteinExistence type="predicted"/>
<dbReference type="InterPro" id="IPR045735">
    <property type="entry name" value="Spore_III_AA_AAA+_ATPase"/>
</dbReference>
<dbReference type="STRING" id="3983.A0A2C9UFF1"/>
<dbReference type="Pfam" id="PF25516">
    <property type="entry name" value="PTPase"/>
    <property type="match status" value="1"/>
</dbReference>
<name>A0A2C9UFF1_MANES</name>
<reference evidence="5" key="1">
    <citation type="journal article" date="2016" name="Nat. Biotechnol.">
        <title>Sequencing wild and cultivated cassava and related species reveals extensive interspecific hybridization and genetic diversity.</title>
        <authorList>
            <person name="Bredeson J.V."/>
            <person name="Lyons J.B."/>
            <person name="Prochnik S.E."/>
            <person name="Wu G.A."/>
            <person name="Ha C.M."/>
            <person name="Edsinger-Gonzales E."/>
            <person name="Grimwood J."/>
            <person name="Schmutz J."/>
            <person name="Rabbi I.Y."/>
            <person name="Egesi C."/>
            <person name="Nauluvula P."/>
            <person name="Lebot V."/>
            <person name="Ndunguru J."/>
            <person name="Mkamilo G."/>
            <person name="Bart R.S."/>
            <person name="Setter T.L."/>
            <person name="Gleadow R.M."/>
            <person name="Kulakow P."/>
            <person name="Ferguson M.E."/>
            <person name="Rounsley S."/>
            <person name="Rokhsar D.S."/>
        </authorList>
    </citation>
    <scope>NUCLEOTIDE SEQUENCE [LARGE SCALE GENOMIC DNA]</scope>
    <source>
        <strain evidence="5">cv. AM560-2</strain>
    </source>
</reference>
<gene>
    <name evidence="4" type="ORF">MANES_15G091200v8</name>
</gene>
<dbReference type="Proteomes" id="UP000091857">
    <property type="component" value="Chromosome 15"/>
</dbReference>
<comment type="caution">
    <text evidence="4">The sequence shown here is derived from an EMBL/GenBank/DDBJ whole genome shotgun (WGS) entry which is preliminary data.</text>
</comment>
<dbReference type="InterPro" id="IPR058670">
    <property type="entry name" value="PTPase_dom"/>
</dbReference>
<dbReference type="SMART" id="SM00382">
    <property type="entry name" value="AAA"/>
    <property type="match status" value="1"/>
</dbReference>
<evidence type="ECO:0000313" key="5">
    <source>
        <dbReference type="Proteomes" id="UP000091857"/>
    </source>
</evidence>
<protein>
    <recommendedName>
        <fullName evidence="3">AAA+ ATPase domain-containing protein</fullName>
    </recommendedName>
</protein>
<dbReference type="Gene3D" id="3.40.50.300">
    <property type="entry name" value="P-loop containing nucleotide triphosphate hydrolases"/>
    <property type="match status" value="1"/>
</dbReference>
<dbReference type="EMBL" id="CM004401">
    <property type="protein sequence ID" value="OAY28740.1"/>
    <property type="molecule type" value="Genomic_DNA"/>
</dbReference>